<name>A0A3B0PT46_MYCGL</name>
<dbReference type="Proteomes" id="UP000260136">
    <property type="component" value="Chromosome"/>
</dbReference>
<protein>
    <submittedName>
        <fullName evidence="1">Uncharacterized protein</fullName>
    </submittedName>
</protein>
<accession>A0A3B0PT46</accession>
<gene>
    <name evidence="1" type="ORF">NCTC10115_00871</name>
</gene>
<evidence type="ECO:0000313" key="2">
    <source>
        <dbReference type="Proteomes" id="UP000260136"/>
    </source>
</evidence>
<dbReference type="EMBL" id="LS991952">
    <property type="protein sequence ID" value="SYV94546.1"/>
    <property type="molecule type" value="Genomic_DNA"/>
</dbReference>
<evidence type="ECO:0000313" key="1">
    <source>
        <dbReference type="EMBL" id="SYV94546.1"/>
    </source>
</evidence>
<reference evidence="2" key="1">
    <citation type="submission" date="2018-06" db="EMBL/GenBank/DDBJ databases">
        <authorList>
            <consortium name="Pathogen Informatics"/>
        </authorList>
    </citation>
    <scope>NUCLEOTIDE SEQUENCE [LARGE SCALE GENOMIC DNA]</scope>
    <source>
        <strain evidence="2">NCTC10115</strain>
    </source>
</reference>
<sequence>MIDIGHHVESIFIDHIGELLVEKFHDQLEPKQLILGHSQFKIIKR</sequence>
<organism evidence="1 2">
    <name type="scientific">Mycoplasmoides gallisepticum</name>
    <name type="common">Mycoplasma gallisepticum</name>
    <dbReference type="NCBI Taxonomy" id="2096"/>
    <lineage>
        <taxon>Bacteria</taxon>
        <taxon>Bacillati</taxon>
        <taxon>Mycoplasmatota</taxon>
        <taxon>Mycoplasmoidales</taxon>
        <taxon>Mycoplasmoidaceae</taxon>
        <taxon>Mycoplasmoides</taxon>
    </lineage>
</organism>
<proteinExistence type="predicted"/>
<dbReference type="AlphaFoldDB" id="A0A3B0PT46"/>